<evidence type="ECO:0008006" key="3">
    <source>
        <dbReference type="Google" id="ProtNLM"/>
    </source>
</evidence>
<accession>A0ABQ0ALA7</accession>
<dbReference type="EMBL" id="BAABWU010000007">
    <property type="protein sequence ID" value="GAA6196663.1"/>
    <property type="molecule type" value="Genomic_DNA"/>
</dbReference>
<keyword evidence="2" id="KW-1185">Reference proteome</keyword>
<proteinExistence type="predicted"/>
<evidence type="ECO:0000313" key="1">
    <source>
        <dbReference type="EMBL" id="GAA6196663.1"/>
    </source>
</evidence>
<dbReference type="RefSeq" id="WP_353399744.1">
    <property type="nucleotide sequence ID" value="NZ_BAABWU010000007.1"/>
</dbReference>
<organism evidence="1 2">
    <name type="scientific">Pseudophaeobacter arcticus</name>
    <dbReference type="NCBI Taxonomy" id="385492"/>
    <lineage>
        <taxon>Bacteria</taxon>
        <taxon>Pseudomonadati</taxon>
        <taxon>Pseudomonadota</taxon>
        <taxon>Alphaproteobacteria</taxon>
        <taxon>Rhodobacterales</taxon>
        <taxon>Paracoccaceae</taxon>
        <taxon>Pseudophaeobacter</taxon>
    </lineage>
</organism>
<sequence>MNAFTKTSLEASDLIDVVFFRKGLIPQAFTCGCCGDELDETEHMSGEFTREHTEAVVAAHGLLVCHACADDFTPEEAGEYVNPDEAYDLMAEDAA</sequence>
<gene>
    <name evidence="1" type="ORF">NBRC116598_21070</name>
</gene>
<dbReference type="PROSITE" id="PS51257">
    <property type="entry name" value="PROKAR_LIPOPROTEIN"/>
    <property type="match status" value="1"/>
</dbReference>
<protein>
    <recommendedName>
        <fullName evidence="3">YgiT-type zinc finger domain-containing protein</fullName>
    </recommendedName>
</protein>
<evidence type="ECO:0000313" key="2">
    <source>
        <dbReference type="Proteomes" id="UP001441944"/>
    </source>
</evidence>
<comment type="caution">
    <text evidence="1">The sequence shown here is derived from an EMBL/GenBank/DDBJ whole genome shotgun (WGS) entry which is preliminary data.</text>
</comment>
<reference evidence="1 2" key="1">
    <citation type="submission" date="2024-04" db="EMBL/GenBank/DDBJ databases">
        <title>Draft genome sequence of Pseudophaeobacter arcticus NBRC 116598.</title>
        <authorList>
            <person name="Miyakawa T."/>
            <person name="Kusuya Y."/>
            <person name="Miura T."/>
        </authorList>
    </citation>
    <scope>NUCLEOTIDE SEQUENCE [LARGE SCALE GENOMIC DNA]</scope>
    <source>
        <strain evidence="1 2">SU-CL00105</strain>
    </source>
</reference>
<dbReference type="Proteomes" id="UP001441944">
    <property type="component" value="Unassembled WGS sequence"/>
</dbReference>
<name>A0ABQ0ALA7_9RHOB</name>